<comment type="caution">
    <text evidence="2">The sequence shown here is derived from an EMBL/GenBank/DDBJ whole genome shotgun (WGS) entry which is preliminary data.</text>
</comment>
<dbReference type="SUPFAM" id="SSF48695">
    <property type="entry name" value="Multiheme cytochromes"/>
    <property type="match status" value="1"/>
</dbReference>
<sequence>MRIFLLSLLIVMAIPALALAVGPHEGLDCTGCHGLHTAQGDVIFAVPPNTEAINPATGKPNTGVTALCLGCHSETGGMGILPVVGKKSHPFGVTPNAKVASVPAELLREGKLECVGCHDPHPSNPNYKYLRVSTGGGAKMEGFCNLCHSSKSGRQTAPADIFSSMDERK</sequence>
<gene>
    <name evidence="2" type="ORF">LCGC14_2007970</name>
</gene>
<evidence type="ECO:0000313" key="2">
    <source>
        <dbReference type="EMBL" id="KKL80119.1"/>
    </source>
</evidence>
<dbReference type="AlphaFoldDB" id="A0A0F9F1B1"/>
<proteinExistence type="predicted"/>
<organism evidence="2">
    <name type="scientific">marine sediment metagenome</name>
    <dbReference type="NCBI Taxonomy" id="412755"/>
    <lineage>
        <taxon>unclassified sequences</taxon>
        <taxon>metagenomes</taxon>
        <taxon>ecological metagenomes</taxon>
    </lineage>
</organism>
<protein>
    <recommendedName>
        <fullName evidence="1">Doubled CXXCH motif domain-containing protein</fullName>
    </recommendedName>
</protein>
<accession>A0A0F9F1B1</accession>
<dbReference type="InterPro" id="IPR010177">
    <property type="entry name" value="Paired_CXXCH_1"/>
</dbReference>
<feature type="domain" description="Doubled CXXCH motif" evidence="1">
    <location>
        <begin position="110"/>
        <end position="152"/>
    </location>
</feature>
<name>A0A0F9F1B1_9ZZZZ</name>
<dbReference type="Gene3D" id="1.10.1130.10">
    <property type="entry name" value="Flavocytochrome C3, Chain A"/>
    <property type="match status" value="1"/>
</dbReference>
<dbReference type="Pfam" id="PF09699">
    <property type="entry name" value="Paired_CXXCH_1"/>
    <property type="match status" value="1"/>
</dbReference>
<dbReference type="EMBL" id="LAZR01022951">
    <property type="protein sequence ID" value="KKL80119.1"/>
    <property type="molecule type" value="Genomic_DNA"/>
</dbReference>
<evidence type="ECO:0000259" key="1">
    <source>
        <dbReference type="Pfam" id="PF09699"/>
    </source>
</evidence>
<reference evidence="2" key="1">
    <citation type="journal article" date="2015" name="Nature">
        <title>Complex archaea that bridge the gap between prokaryotes and eukaryotes.</title>
        <authorList>
            <person name="Spang A."/>
            <person name="Saw J.H."/>
            <person name="Jorgensen S.L."/>
            <person name="Zaremba-Niedzwiedzka K."/>
            <person name="Martijn J."/>
            <person name="Lind A.E."/>
            <person name="van Eijk R."/>
            <person name="Schleper C."/>
            <person name="Guy L."/>
            <person name="Ettema T.J."/>
        </authorList>
    </citation>
    <scope>NUCLEOTIDE SEQUENCE</scope>
</reference>
<dbReference type="InterPro" id="IPR036280">
    <property type="entry name" value="Multihaem_cyt_sf"/>
</dbReference>